<keyword evidence="5" id="KW-0472">Membrane</keyword>
<protein>
    <recommendedName>
        <fullName evidence="6">Peptidase S49 domain-containing protein</fullName>
    </recommendedName>
</protein>
<dbReference type="CDD" id="cd07023">
    <property type="entry name" value="S49_Sppa_N_C"/>
    <property type="match status" value="1"/>
</dbReference>
<evidence type="ECO:0000256" key="5">
    <source>
        <dbReference type="SAM" id="Phobius"/>
    </source>
</evidence>
<dbReference type="SUPFAM" id="SSF52096">
    <property type="entry name" value="ClpP/crotonase"/>
    <property type="match status" value="1"/>
</dbReference>
<dbReference type="Gene3D" id="3.90.226.10">
    <property type="entry name" value="2-enoyl-CoA Hydratase, Chain A, domain 1"/>
    <property type="match status" value="1"/>
</dbReference>
<dbReference type="GO" id="GO:0006508">
    <property type="term" value="P:proteolysis"/>
    <property type="evidence" value="ECO:0007669"/>
    <property type="project" value="UniProtKB-KW"/>
</dbReference>
<dbReference type="PANTHER" id="PTHR42987:SF4">
    <property type="entry name" value="PROTEASE SOHB-RELATED"/>
    <property type="match status" value="1"/>
</dbReference>
<dbReference type="InterPro" id="IPR029045">
    <property type="entry name" value="ClpP/crotonase-like_dom_sf"/>
</dbReference>
<organism evidence="7">
    <name type="scientific">marine sediment metagenome</name>
    <dbReference type="NCBI Taxonomy" id="412755"/>
    <lineage>
        <taxon>unclassified sequences</taxon>
        <taxon>metagenomes</taxon>
        <taxon>ecological metagenomes</taxon>
    </lineage>
</organism>
<gene>
    <name evidence="7" type="ORF">S01H1_18425</name>
</gene>
<feature type="transmembrane region" description="Helical" evidence="5">
    <location>
        <begin position="14"/>
        <end position="34"/>
    </location>
</feature>
<dbReference type="GO" id="GO:0008236">
    <property type="term" value="F:serine-type peptidase activity"/>
    <property type="evidence" value="ECO:0007669"/>
    <property type="project" value="UniProtKB-KW"/>
</dbReference>
<evidence type="ECO:0000256" key="2">
    <source>
        <dbReference type="ARBA" id="ARBA00022670"/>
    </source>
</evidence>
<keyword evidence="2" id="KW-0645">Protease</keyword>
<comment type="similarity">
    <text evidence="1">Belongs to the peptidase S49 family.</text>
</comment>
<comment type="caution">
    <text evidence="7">The sequence shown here is derived from an EMBL/GenBank/DDBJ whole genome shotgun (WGS) entry which is preliminary data.</text>
</comment>
<feature type="non-terminal residue" evidence="7">
    <location>
        <position position="263"/>
    </location>
</feature>
<feature type="domain" description="Peptidase S49" evidence="6">
    <location>
        <begin position="103"/>
        <end position="239"/>
    </location>
</feature>
<evidence type="ECO:0000256" key="1">
    <source>
        <dbReference type="ARBA" id="ARBA00008683"/>
    </source>
</evidence>
<evidence type="ECO:0000256" key="4">
    <source>
        <dbReference type="ARBA" id="ARBA00022825"/>
    </source>
</evidence>
<sequence>MHLEGESTGLERRLFIVLFVAIIVIISGFAYLYLDGSAPVERSFIGVISVNGPILTVEGTQAIVGAISRAIGNASIKGVVIKIDSPGGFAHLIEEIYLDVLALKERKPVTSSLVTALSGGYYIAAGTDYIIAAPSAMVGNVGVIGTAPSGLSPSERSVETGPYKITGFSRLMFPLNISNTLENFAGAVEEGRGDRLKVSGTRLRTGAIYMGSEGIGAGLVDEIGALQKAVEHVATEAGVESYSIVDLLAEGETGSGVSTLAEG</sequence>
<accession>X0SHK2</accession>
<keyword evidence="5" id="KW-1133">Transmembrane helix</keyword>
<keyword evidence="3" id="KW-0378">Hydrolase</keyword>
<dbReference type="EMBL" id="BARS01009851">
    <property type="protein sequence ID" value="GAF80469.1"/>
    <property type="molecule type" value="Genomic_DNA"/>
</dbReference>
<dbReference type="AlphaFoldDB" id="X0SHK2"/>
<evidence type="ECO:0000313" key="7">
    <source>
        <dbReference type="EMBL" id="GAF80469.1"/>
    </source>
</evidence>
<dbReference type="InterPro" id="IPR002142">
    <property type="entry name" value="Peptidase_S49"/>
</dbReference>
<keyword evidence="5" id="KW-0812">Transmembrane</keyword>
<keyword evidence="4" id="KW-0720">Serine protease</keyword>
<proteinExistence type="inferred from homology"/>
<reference evidence="7" key="1">
    <citation type="journal article" date="2014" name="Front. Microbiol.">
        <title>High frequency of phylogenetically diverse reductive dehalogenase-homologous genes in deep subseafloor sedimentary metagenomes.</title>
        <authorList>
            <person name="Kawai M."/>
            <person name="Futagami T."/>
            <person name="Toyoda A."/>
            <person name="Takaki Y."/>
            <person name="Nishi S."/>
            <person name="Hori S."/>
            <person name="Arai W."/>
            <person name="Tsubouchi T."/>
            <person name="Morono Y."/>
            <person name="Uchiyama I."/>
            <person name="Ito T."/>
            <person name="Fujiyama A."/>
            <person name="Inagaki F."/>
            <person name="Takami H."/>
        </authorList>
    </citation>
    <scope>NUCLEOTIDE SEQUENCE</scope>
    <source>
        <strain evidence="7">Expedition CK06-06</strain>
    </source>
</reference>
<name>X0SHK2_9ZZZZ</name>
<dbReference type="Pfam" id="PF01343">
    <property type="entry name" value="Peptidase_S49"/>
    <property type="match status" value="1"/>
</dbReference>
<dbReference type="InterPro" id="IPR047272">
    <property type="entry name" value="S49_SppA_C"/>
</dbReference>
<evidence type="ECO:0000259" key="6">
    <source>
        <dbReference type="Pfam" id="PF01343"/>
    </source>
</evidence>
<evidence type="ECO:0000256" key="3">
    <source>
        <dbReference type="ARBA" id="ARBA00022801"/>
    </source>
</evidence>
<dbReference type="PANTHER" id="PTHR42987">
    <property type="entry name" value="PEPTIDASE S49"/>
    <property type="match status" value="1"/>
</dbReference>